<feature type="transmembrane region" description="Helical" evidence="1">
    <location>
        <begin position="528"/>
        <end position="552"/>
    </location>
</feature>
<dbReference type="InterPro" id="IPR022385">
    <property type="entry name" value="Rhs_assc_core"/>
</dbReference>
<sequence length="816" mass="88039">MPMSISSLIGTQNFDGLGRQLSVVIGGRTTLSHYSTKQLPPRANTFADGSRITFGYLAALDNVVEQIQPHGEPANNFTYDPLLAQISSATGALGTQRMTYTASGKPSTNRWAVDGSEHVTTWRHSLSGRLLGFEDPSQINHTRQHDAFGRLIQVVVGDVTCNITYDEFSRPRNYTTIDAVSGNQLLQKLGYDSFGRERTRTFRATLAGTVRQQTQTLTYNDLDQVVARHWQDDERKGSERFDYDLLGRLSHYSADPAVAPEDPFGNRVVEQRFTLTPLDGYAKVVTSYVDGSRDEAEYHYDNAQDPCQVSAISHTHRSWPARIELRYDARGRLQSDSLGRRLSWDAQDRVTRVEYRGQVCEYAYDPSGNLADRRVDGVLSRSFHSAGQLTHERRDDELTHLAADAGQLFAVTRLRAGVRQGLTTLLGCDAQGSVRVEADNSLRSRRYTAHGAEPGQASPADNPFGYTGERREPLSGWYIPAGYRPYDPLLMIFLAPDSESPFGRGGLNAYAYCGGDPVNRIDPDGHAWWNWLVAGIGLVLGAVATVASFGAAAPAVAALSAGGLAALTASGAASIAAATLGTVSLGTGIASTVIEAAGKDSRAGEILGWVSLGTGLAGSALEIAPKAASAAAKLGRSIGRAKTSPGLKAPIQTVGQSDIFLINPKTNKVDVAFHRNLLNSSEAAFETHGSNIGWLDDTFGKHRSAGAVARRDIAPRLNQLPDYVADPNKPLVLLSCHGANTCAAQNVANALKRPVKAFEGALLIPPPSDLNQPIRLSNSFGPSNGLYQKSTLPHVIPFQAPDSNIGFAVPRIFYPR</sequence>
<dbReference type="PANTHER" id="PTHR32305">
    <property type="match status" value="1"/>
</dbReference>
<evidence type="ECO:0000313" key="3">
    <source>
        <dbReference type="Proteomes" id="UP000298551"/>
    </source>
</evidence>
<dbReference type="EMBL" id="CP039371">
    <property type="protein sequence ID" value="QCI10928.1"/>
    <property type="molecule type" value="Genomic_DNA"/>
</dbReference>
<keyword evidence="1" id="KW-0472">Membrane</keyword>
<feature type="transmembrane region" description="Helical" evidence="1">
    <location>
        <begin position="564"/>
        <end position="585"/>
    </location>
</feature>
<dbReference type="NCBIfam" id="TIGR03696">
    <property type="entry name" value="Rhs_assc_core"/>
    <property type="match status" value="1"/>
</dbReference>
<reference evidence="3" key="1">
    <citation type="submission" date="2019-04" db="EMBL/GenBank/DDBJ databases">
        <title>Genome sequence of Pseudomonas putida 1290, an auxin catabolizing strain.</title>
        <authorList>
            <person name="Laird T.S."/>
            <person name="Leveau J.H.J."/>
        </authorList>
    </citation>
    <scope>NUCLEOTIDE SEQUENCE [LARGE SCALE GENOMIC DNA]</scope>
    <source>
        <strain evidence="3">1290</strain>
    </source>
</reference>
<accession>A0A4D6X8N6</accession>
<organism evidence="2 3">
    <name type="scientific">Pseudomonas putida</name>
    <name type="common">Arthrobacter siderocapsulatus</name>
    <dbReference type="NCBI Taxonomy" id="303"/>
    <lineage>
        <taxon>Bacteria</taxon>
        <taxon>Pseudomonadati</taxon>
        <taxon>Pseudomonadota</taxon>
        <taxon>Gammaproteobacteria</taxon>
        <taxon>Pseudomonadales</taxon>
        <taxon>Pseudomonadaceae</taxon>
        <taxon>Pseudomonas</taxon>
    </lineage>
</organism>
<keyword evidence="1" id="KW-1133">Transmembrane helix</keyword>
<keyword evidence="1" id="KW-0812">Transmembrane</keyword>
<dbReference type="Proteomes" id="UP000298551">
    <property type="component" value="Chromosome"/>
</dbReference>
<name>A0A4D6X8N6_PSEPU</name>
<evidence type="ECO:0000256" key="1">
    <source>
        <dbReference type="SAM" id="Phobius"/>
    </source>
</evidence>
<dbReference type="OrthoDB" id="5862074at2"/>
<gene>
    <name evidence="2" type="ORF">E6B08_05695</name>
</gene>
<proteinExistence type="predicted"/>
<dbReference type="InterPro" id="IPR050708">
    <property type="entry name" value="T6SS_VgrG/RHS"/>
</dbReference>
<protein>
    <submittedName>
        <fullName evidence="2">RHS repeat-associated core domain-containing protein</fullName>
    </submittedName>
</protein>
<dbReference type="AlphaFoldDB" id="A0A4D6X8N6"/>
<dbReference type="PANTHER" id="PTHR32305:SF15">
    <property type="entry name" value="PROTEIN RHSA-RELATED"/>
    <property type="match status" value="1"/>
</dbReference>
<evidence type="ECO:0000313" key="2">
    <source>
        <dbReference type="EMBL" id="QCI10928.1"/>
    </source>
</evidence>
<dbReference type="Gene3D" id="2.180.10.10">
    <property type="entry name" value="RHS repeat-associated core"/>
    <property type="match status" value="1"/>
</dbReference>